<feature type="non-terminal residue" evidence="1">
    <location>
        <position position="90"/>
    </location>
</feature>
<keyword evidence="2" id="KW-1185">Reference proteome</keyword>
<proteinExistence type="predicted"/>
<reference evidence="1 2" key="1">
    <citation type="journal article" date="2021" name="Nat. Plants">
        <title>The Taxus genome provides insights into paclitaxel biosynthesis.</title>
        <authorList>
            <person name="Xiong X."/>
            <person name="Gou J."/>
            <person name="Liao Q."/>
            <person name="Li Y."/>
            <person name="Zhou Q."/>
            <person name="Bi G."/>
            <person name="Li C."/>
            <person name="Du R."/>
            <person name="Wang X."/>
            <person name="Sun T."/>
            <person name="Guo L."/>
            <person name="Liang H."/>
            <person name="Lu P."/>
            <person name="Wu Y."/>
            <person name="Zhang Z."/>
            <person name="Ro D.K."/>
            <person name="Shang Y."/>
            <person name="Huang S."/>
            <person name="Yan J."/>
        </authorList>
    </citation>
    <scope>NUCLEOTIDE SEQUENCE [LARGE SCALE GENOMIC DNA]</scope>
    <source>
        <strain evidence="1">Ta-2019</strain>
    </source>
</reference>
<gene>
    <name evidence="1" type="ORF">KI387_035642</name>
</gene>
<dbReference type="Proteomes" id="UP000824469">
    <property type="component" value="Unassembled WGS sequence"/>
</dbReference>
<comment type="caution">
    <text evidence="1">The sequence shown here is derived from an EMBL/GenBank/DDBJ whole genome shotgun (WGS) entry which is preliminary data.</text>
</comment>
<dbReference type="EMBL" id="JAHRHJ020000007">
    <property type="protein sequence ID" value="KAH9307731.1"/>
    <property type="molecule type" value="Genomic_DNA"/>
</dbReference>
<accession>A0AA38KNS4</accession>
<evidence type="ECO:0000313" key="1">
    <source>
        <dbReference type="EMBL" id="KAH9307731.1"/>
    </source>
</evidence>
<sequence length="90" mass="10432">MEESSAPQDFAIIYMEAGDSLEKSEEHIRQRLLLLPSCTRAWVTPDKKTSEIFKYAVYASRKESLNYAESRSVVSFHTYIVTYSLDMNQE</sequence>
<name>A0AA38KNS4_TAXCH</name>
<evidence type="ECO:0000313" key="2">
    <source>
        <dbReference type="Proteomes" id="UP000824469"/>
    </source>
</evidence>
<dbReference type="AlphaFoldDB" id="A0AA38KNS4"/>
<organism evidence="1 2">
    <name type="scientific">Taxus chinensis</name>
    <name type="common">Chinese yew</name>
    <name type="synonym">Taxus wallichiana var. chinensis</name>
    <dbReference type="NCBI Taxonomy" id="29808"/>
    <lineage>
        <taxon>Eukaryota</taxon>
        <taxon>Viridiplantae</taxon>
        <taxon>Streptophyta</taxon>
        <taxon>Embryophyta</taxon>
        <taxon>Tracheophyta</taxon>
        <taxon>Spermatophyta</taxon>
        <taxon>Pinopsida</taxon>
        <taxon>Pinidae</taxon>
        <taxon>Conifers II</taxon>
        <taxon>Cupressales</taxon>
        <taxon>Taxaceae</taxon>
        <taxon>Taxus</taxon>
    </lineage>
</organism>
<protein>
    <submittedName>
        <fullName evidence="1">Uncharacterized protein</fullName>
    </submittedName>
</protein>